<dbReference type="InterPro" id="IPR041698">
    <property type="entry name" value="Methyltransf_25"/>
</dbReference>
<feature type="domain" description="Methyltransferase" evidence="1">
    <location>
        <begin position="88"/>
        <end position="179"/>
    </location>
</feature>
<accession>A0ABY8Q4S2</accession>
<name>A0ABY8Q4S2_9RHOB</name>
<gene>
    <name evidence="2" type="ORF">QF092_16700</name>
</gene>
<keyword evidence="2" id="KW-0489">Methyltransferase</keyword>
<dbReference type="GO" id="GO:0008168">
    <property type="term" value="F:methyltransferase activity"/>
    <property type="evidence" value="ECO:0007669"/>
    <property type="project" value="UniProtKB-KW"/>
</dbReference>
<dbReference type="GO" id="GO:0032259">
    <property type="term" value="P:methylation"/>
    <property type="evidence" value="ECO:0007669"/>
    <property type="project" value="UniProtKB-KW"/>
</dbReference>
<evidence type="ECO:0000313" key="3">
    <source>
        <dbReference type="Proteomes" id="UP001230978"/>
    </source>
</evidence>
<organism evidence="2 3">
    <name type="scientific">Fuscovulum ytuae</name>
    <dbReference type="NCBI Taxonomy" id="3042299"/>
    <lineage>
        <taxon>Bacteria</taxon>
        <taxon>Pseudomonadati</taxon>
        <taxon>Pseudomonadota</taxon>
        <taxon>Alphaproteobacteria</taxon>
        <taxon>Rhodobacterales</taxon>
        <taxon>Paracoccaceae</taxon>
        <taxon>Fuscovulum</taxon>
    </lineage>
</organism>
<dbReference type="Proteomes" id="UP001230978">
    <property type="component" value="Chromosome"/>
</dbReference>
<dbReference type="Gene3D" id="3.40.50.150">
    <property type="entry name" value="Vaccinia Virus protein VP39"/>
    <property type="match status" value="1"/>
</dbReference>
<proteinExistence type="predicted"/>
<dbReference type="Pfam" id="PF13649">
    <property type="entry name" value="Methyltransf_25"/>
    <property type="match status" value="1"/>
</dbReference>
<dbReference type="EMBL" id="CP124535">
    <property type="protein sequence ID" value="WGV15868.1"/>
    <property type="molecule type" value="Genomic_DNA"/>
</dbReference>
<keyword evidence="2" id="KW-0808">Transferase</keyword>
<evidence type="ECO:0000313" key="2">
    <source>
        <dbReference type="EMBL" id="WGV15868.1"/>
    </source>
</evidence>
<reference evidence="2 3" key="1">
    <citation type="submission" date="2023-04" db="EMBL/GenBank/DDBJ databases">
        <title>YMD61, complete Genome.</title>
        <authorList>
            <person name="Zhang J."/>
        </authorList>
    </citation>
    <scope>NUCLEOTIDE SEQUENCE [LARGE SCALE GENOMIC DNA]</scope>
    <source>
        <strain evidence="2 3">YMD61</strain>
    </source>
</reference>
<dbReference type="InterPro" id="IPR029063">
    <property type="entry name" value="SAM-dependent_MTases_sf"/>
</dbReference>
<dbReference type="RefSeq" id="WP_281465653.1">
    <property type="nucleotide sequence ID" value="NZ_CP124535.1"/>
</dbReference>
<evidence type="ECO:0000259" key="1">
    <source>
        <dbReference type="Pfam" id="PF13649"/>
    </source>
</evidence>
<dbReference type="SUPFAM" id="SSF53335">
    <property type="entry name" value="S-adenosyl-L-methionine-dependent methyltransferases"/>
    <property type="match status" value="1"/>
</dbReference>
<dbReference type="EC" id="2.1.1.-" evidence="2"/>
<keyword evidence="3" id="KW-1185">Reference proteome</keyword>
<protein>
    <submittedName>
        <fullName evidence="2">Class I SAM-dependent methyltransferase</fullName>
        <ecNumber evidence="2">2.1.1.-</ecNumber>
    </submittedName>
</protein>
<sequence length="277" mass="30490">MPDLVRLRHATRPALGRLAFHLFDLAAYEVLYRFSPVARKRFFNGGYLPLAPDLRALPELAGEEASAMMYHLLLDDLIAHLKPDPQVILDVGCGQGGGLFYAHALFPKARLIGTDRNGTVTRKAARFLGQIPGSRVVKGQGPRINLPDGCADLVLSVGAPTYFGLSTYLAEATRCARNGAIIAFSAGYRQGDHAAIEAELRVAAQSSGLIFHSYHNITPHTFAALQADIPRRAAELARVPWPFRAYGWKWADMPGSTEYEEYRTGRRADFACILQRP</sequence>